<comment type="caution">
    <text evidence="1">The sequence shown here is derived from an EMBL/GenBank/DDBJ whole genome shotgun (WGS) entry which is preliminary data.</text>
</comment>
<dbReference type="Gene3D" id="3.10.130.10">
    <property type="entry name" value="Ribonuclease A-like domain"/>
    <property type="match status" value="1"/>
</dbReference>
<accession>A0AA88NMM4</accession>
<evidence type="ECO:0000313" key="1">
    <source>
        <dbReference type="EMBL" id="KAK2862912.1"/>
    </source>
</evidence>
<proteinExistence type="predicted"/>
<dbReference type="EMBL" id="JAUPFM010000001">
    <property type="protein sequence ID" value="KAK2862912.1"/>
    <property type="molecule type" value="Genomic_DNA"/>
</dbReference>
<reference evidence="1" key="1">
    <citation type="submission" date="2023-07" db="EMBL/GenBank/DDBJ databases">
        <title>Chromosome-level Genome Assembly of Striped Snakehead (Channa striata).</title>
        <authorList>
            <person name="Liu H."/>
        </authorList>
    </citation>
    <scope>NUCLEOTIDE SEQUENCE</scope>
    <source>
        <strain evidence="1">Gz</strain>
        <tissue evidence="1">Muscle</tissue>
    </source>
</reference>
<dbReference type="Proteomes" id="UP001187415">
    <property type="component" value="Unassembled WGS sequence"/>
</dbReference>
<gene>
    <name evidence="1" type="ORF">Q5P01_002445</name>
</gene>
<dbReference type="SUPFAM" id="SSF54076">
    <property type="entry name" value="RNase A-like"/>
    <property type="match status" value="1"/>
</dbReference>
<sequence length="150" mass="17478">MTSNFASLDKSKPCEESSSKDAYDNFVWKHILRQIFPRDSKHEWQRYLKSENLCGRAPVQSFIDASENEVKNICSRSGLYLYNNLCMSQKRMTIYEVHSTNNSVCTVESVKKITQFVIVACNKVRNQCRPVHFQEYSHQKPTKHPCISHV</sequence>
<evidence type="ECO:0000313" key="2">
    <source>
        <dbReference type="Proteomes" id="UP001187415"/>
    </source>
</evidence>
<protein>
    <submittedName>
        <fullName evidence="1">Uncharacterized protein</fullName>
    </submittedName>
</protein>
<organism evidence="1 2">
    <name type="scientific">Channa striata</name>
    <name type="common">Snakehead murrel</name>
    <name type="synonym">Ophicephalus striatus</name>
    <dbReference type="NCBI Taxonomy" id="64152"/>
    <lineage>
        <taxon>Eukaryota</taxon>
        <taxon>Metazoa</taxon>
        <taxon>Chordata</taxon>
        <taxon>Craniata</taxon>
        <taxon>Vertebrata</taxon>
        <taxon>Euteleostomi</taxon>
        <taxon>Actinopterygii</taxon>
        <taxon>Neopterygii</taxon>
        <taxon>Teleostei</taxon>
        <taxon>Neoteleostei</taxon>
        <taxon>Acanthomorphata</taxon>
        <taxon>Anabantaria</taxon>
        <taxon>Anabantiformes</taxon>
        <taxon>Channoidei</taxon>
        <taxon>Channidae</taxon>
        <taxon>Channa</taxon>
    </lineage>
</organism>
<dbReference type="AlphaFoldDB" id="A0AA88NMM4"/>
<dbReference type="InterPro" id="IPR036816">
    <property type="entry name" value="RNaseA-like_dom_sf"/>
</dbReference>
<keyword evidence="2" id="KW-1185">Reference proteome</keyword>
<name>A0AA88NMM4_CHASR</name>